<dbReference type="EMBL" id="CP010979">
    <property type="protein sequence ID" value="AJQ46401.1"/>
    <property type="molecule type" value="Genomic_DNA"/>
</dbReference>
<proteinExistence type="predicted"/>
<evidence type="ECO:0000313" key="2">
    <source>
        <dbReference type="Proteomes" id="UP000033260"/>
    </source>
</evidence>
<reference evidence="1 2" key="1">
    <citation type="submission" date="2015-02" db="EMBL/GenBank/DDBJ databases">
        <title>Complete Genome Sequencing of Pseudomonas putida S13.1.2.</title>
        <authorList>
            <person name="Chong T.M."/>
            <person name="Chan K.G."/>
            <person name="Dessaux Y."/>
        </authorList>
    </citation>
    <scope>NUCLEOTIDE SEQUENCE [LARGE SCALE GENOMIC DNA]</scope>
    <source>
        <strain evidence="1 2">S13.1.2</strain>
    </source>
</reference>
<organism evidence="1 2">
    <name type="scientific">Pseudomonas putida S13.1.2</name>
    <dbReference type="NCBI Taxonomy" id="1384061"/>
    <lineage>
        <taxon>Bacteria</taxon>
        <taxon>Pseudomonadati</taxon>
        <taxon>Pseudomonadota</taxon>
        <taxon>Gammaproteobacteria</taxon>
        <taxon>Pseudomonadales</taxon>
        <taxon>Pseudomonadaceae</taxon>
        <taxon>Pseudomonas</taxon>
    </lineage>
</organism>
<protein>
    <submittedName>
        <fullName evidence="1">Uncharacterized protein</fullName>
    </submittedName>
</protein>
<gene>
    <name evidence="1" type="ORF">N805_03855</name>
</gene>
<name>A0AAU8RT66_PSEPU</name>
<evidence type="ECO:0000313" key="1">
    <source>
        <dbReference type="EMBL" id="AJQ46401.1"/>
    </source>
</evidence>
<sequence>MGALRAEQWHYDEQLPPAVSESADEEAVRIWIDNGVAELLARRDYLFPLKGKQVGVTFDRLALAVDEHAMCELSGSGSNTVLGRLLLDTTIGTQGDAKISAIEILSVRDPAKLFEQLARDLLEPFAKEGVLAQAEEAQ</sequence>
<accession>A0AAU8RT66</accession>
<dbReference type="RefSeq" id="WP_019471843.1">
    <property type="nucleotide sequence ID" value="NZ_CP010979.1"/>
</dbReference>
<dbReference type="Proteomes" id="UP000033260">
    <property type="component" value="Chromosome"/>
</dbReference>
<dbReference type="AlphaFoldDB" id="A0AAU8RT66"/>